<dbReference type="NCBIfam" id="TIGR00099">
    <property type="entry name" value="Cof-subfamily"/>
    <property type="match status" value="1"/>
</dbReference>
<dbReference type="GO" id="GO:0000287">
    <property type="term" value="F:magnesium ion binding"/>
    <property type="evidence" value="ECO:0007669"/>
    <property type="project" value="TreeGrafter"/>
</dbReference>
<evidence type="ECO:0000313" key="1">
    <source>
        <dbReference type="EMBL" id="KRN28842.1"/>
    </source>
</evidence>
<dbReference type="CDD" id="cd07518">
    <property type="entry name" value="HAD_YbiV-Like"/>
    <property type="match status" value="1"/>
</dbReference>
<dbReference type="SUPFAM" id="SSF56784">
    <property type="entry name" value="HAD-like"/>
    <property type="match status" value="1"/>
</dbReference>
<accession>A0A0R2G699</accession>
<dbReference type="PANTHER" id="PTHR10000:SF53">
    <property type="entry name" value="5-AMINO-6-(5-PHOSPHO-D-RIBITYLAMINO)URACIL PHOSPHATASE YBJI-RELATED"/>
    <property type="match status" value="1"/>
</dbReference>
<dbReference type="Gene3D" id="3.30.1240.10">
    <property type="match status" value="1"/>
</dbReference>
<dbReference type="EMBL" id="JQAT01000002">
    <property type="protein sequence ID" value="KRN28842.1"/>
    <property type="molecule type" value="Genomic_DNA"/>
</dbReference>
<dbReference type="Pfam" id="PF08282">
    <property type="entry name" value="Hydrolase_3"/>
    <property type="match status" value="1"/>
</dbReference>
<dbReference type="EMBL" id="JQAZ01000002">
    <property type="protein sequence ID" value="KRN32748.1"/>
    <property type="molecule type" value="Genomic_DNA"/>
</dbReference>
<dbReference type="InterPro" id="IPR036412">
    <property type="entry name" value="HAD-like_sf"/>
</dbReference>
<dbReference type="GO" id="GO:0005829">
    <property type="term" value="C:cytosol"/>
    <property type="evidence" value="ECO:0007669"/>
    <property type="project" value="TreeGrafter"/>
</dbReference>
<protein>
    <submittedName>
        <fullName evidence="2">Hydrolase, had superfamily, cof family</fullName>
    </submittedName>
</protein>
<dbReference type="SFLD" id="SFLDS00003">
    <property type="entry name" value="Haloacid_Dehalogenase"/>
    <property type="match status" value="1"/>
</dbReference>
<dbReference type="PATRIC" id="fig|81857.3.peg.1055"/>
<keyword evidence="3" id="KW-1185">Reference proteome</keyword>
<dbReference type="Proteomes" id="UP000051751">
    <property type="component" value="Unassembled WGS sequence"/>
</dbReference>
<dbReference type="AlphaFoldDB" id="A0A0R2G699"/>
<sequence>MKLVAVDMDGTFLNDQMDYDRTKFAQLHQKMQDQDVRFVVASGNQYYQLKSFFEDYPDVIYVAENGAYIRDLDQEYVVAHFSLETVQAILQELSAFQQLQIIVCGRHSAYVLNAEPQEYVDQMRKYYYKLKRVGSFEALDDDILKFALSCPPQQTDELVKQLRVALNGMAIPVSSGHGDIDLIQPGINKAAGLKQLGERLNIPMTEMVAFGDGGNDQEMLAEVGTGVAMSNAAPAVKEVADVMTDSNNDQGVLTYLDKRL</sequence>
<dbReference type="GO" id="GO:0016791">
    <property type="term" value="F:phosphatase activity"/>
    <property type="evidence" value="ECO:0007669"/>
    <property type="project" value="UniProtKB-ARBA"/>
</dbReference>
<dbReference type="InterPro" id="IPR006379">
    <property type="entry name" value="HAD-SF_hydro_IIB"/>
</dbReference>
<dbReference type="SFLD" id="SFLDG01140">
    <property type="entry name" value="C2.B:_Phosphomannomutase_and_P"/>
    <property type="match status" value="1"/>
</dbReference>
<evidence type="ECO:0000313" key="3">
    <source>
        <dbReference type="Proteomes" id="UP000051645"/>
    </source>
</evidence>
<gene>
    <name evidence="1" type="ORF">IV38_GL001049</name>
    <name evidence="2" type="ORF">IV40_GL000804</name>
</gene>
<dbReference type="PANTHER" id="PTHR10000">
    <property type="entry name" value="PHOSPHOSERINE PHOSPHATASE"/>
    <property type="match status" value="1"/>
</dbReference>
<dbReference type="SFLD" id="SFLDG01144">
    <property type="entry name" value="C2.B.4:_PGP_Like"/>
    <property type="match status" value="1"/>
</dbReference>
<dbReference type="InterPro" id="IPR023214">
    <property type="entry name" value="HAD_sf"/>
</dbReference>
<dbReference type="STRING" id="81857.IV38_GL001049"/>
<dbReference type="Gene3D" id="3.40.50.1000">
    <property type="entry name" value="HAD superfamily/HAD-like"/>
    <property type="match status" value="1"/>
</dbReference>
<proteinExistence type="predicted"/>
<dbReference type="NCBIfam" id="TIGR01484">
    <property type="entry name" value="HAD-SF-IIB"/>
    <property type="match status" value="1"/>
</dbReference>
<dbReference type="PROSITE" id="PS01229">
    <property type="entry name" value="COF_2"/>
    <property type="match status" value="1"/>
</dbReference>
<keyword evidence="2" id="KW-0378">Hydrolase</keyword>
<name>A0A0R2G699_9LACO</name>
<evidence type="ECO:0000313" key="2">
    <source>
        <dbReference type="EMBL" id="KRN32748.1"/>
    </source>
</evidence>
<comment type="caution">
    <text evidence="2">The sequence shown here is derived from an EMBL/GenBank/DDBJ whole genome shotgun (WGS) entry which is preliminary data.</text>
</comment>
<dbReference type="Proteomes" id="UP000051645">
    <property type="component" value="Unassembled WGS sequence"/>
</dbReference>
<reference evidence="3 4" key="1">
    <citation type="journal article" date="2015" name="Genome Announc.">
        <title>Expanding the biotechnology potential of lactobacilli through comparative genomics of 213 strains and associated genera.</title>
        <authorList>
            <person name="Sun Z."/>
            <person name="Harris H.M."/>
            <person name="McCann A."/>
            <person name="Guo C."/>
            <person name="Argimon S."/>
            <person name="Zhang W."/>
            <person name="Yang X."/>
            <person name="Jeffery I.B."/>
            <person name="Cooney J.C."/>
            <person name="Kagawa T.F."/>
            <person name="Liu W."/>
            <person name="Song Y."/>
            <person name="Salvetti E."/>
            <person name="Wrobel A."/>
            <person name="Rasinkangas P."/>
            <person name="Parkhill J."/>
            <person name="Rea M.C."/>
            <person name="O'Sullivan O."/>
            <person name="Ritari J."/>
            <person name="Douillard F.P."/>
            <person name="Paul Ross R."/>
            <person name="Yang R."/>
            <person name="Briner A.E."/>
            <person name="Felis G.E."/>
            <person name="de Vos W.M."/>
            <person name="Barrangou R."/>
            <person name="Klaenhammer T.R."/>
            <person name="Caufield P.W."/>
            <person name="Cui Y."/>
            <person name="Zhang H."/>
            <person name="O'Toole P.W."/>
        </authorList>
    </citation>
    <scope>NUCLEOTIDE SEQUENCE [LARGE SCALE GENOMIC DNA]</scope>
    <source>
        <strain evidence="1 4">ATCC BAA-66</strain>
        <strain evidence="2 3">DSM 13344</strain>
    </source>
</reference>
<evidence type="ECO:0000313" key="4">
    <source>
        <dbReference type="Proteomes" id="UP000051751"/>
    </source>
</evidence>
<organism evidence="2 3">
    <name type="scientific">Lactobacillus selangorensis</name>
    <dbReference type="NCBI Taxonomy" id="81857"/>
    <lineage>
        <taxon>Bacteria</taxon>
        <taxon>Bacillati</taxon>
        <taxon>Bacillota</taxon>
        <taxon>Bacilli</taxon>
        <taxon>Lactobacillales</taxon>
        <taxon>Lactobacillaceae</taxon>
        <taxon>Lactobacillus</taxon>
    </lineage>
</organism>
<dbReference type="InterPro" id="IPR000150">
    <property type="entry name" value="Cof"/>
</dbReference>
<dbReference type="RefSeq" id="WP_057768998.1">
    <property type="nucleotide sequence ID" value="NZ_JQAT01000002.1"/>
</dbReference>